<dbReference type="Proteomes" id="UP000521943">
    <property type="component" value="Unassembled WGS sequence"/>
</dbReference>
<keyword evidence="3" id="KW-1185">Reference proteome</keyword>
<feature type="region of interest" description="Disordered" evidence="1">
    <location>
        <begin position="347"/>
        <end position="389"/>
    </location>
</feature>
<dbReference type="AlphaFoldDB" id="A0A8H6LVS8"/>
<name>A0A8H6LVS8_9AGAR</name>
<proteinExistence type="predicted"/>
<gene>
    <name evidence="2" type="ORF">DFP72DRAFT_1153415</name>
</gene>
<sequence length="389" mass="44339">MTTKRVMNLRVCHTTHREKTLASPRYSQVLHPSQTLASAGRGVTSRTCPSPSSRPVNNHPTPFDLTENLQIALIRSVAGVGLRRRESGRGCRSNPRRTSSRRSWWDTGYLRVRDRDCWKESGLGQRRRDDVFGFDANLGSESTWPMGSVDVDSQPRRIKRALRQTSRRSSQSRRPLRALRREMPRNLSIETLVVERATSSTSRRRLLELREPLSTNAQFNLALASTWGRPSSPTPRNPRRYLGLEHSLSTPYPPQTALPPYHEREGTGHDTAHLSFLRVRSHFQCIPRHPPDPDLPSQPAPCARRPLPPHPRKSTWSFDLVPLERNGLQLRSAMLRYQVDIALERHSRESRRRPVSKEISDAWWGSRGGCSWSTERPSGNGGGDDPVWE</sequence>
<dbReference type="EMBL" id="JACGCI010000099">
    <property type="protein sequence ID" value="KAF6745758.1"/>
    <property type="molecule type" value="Genomic_DNA"/>
</dbReference>
<evidence type="ECO:0000256" key="1">
    <source>
        <dbReference type="SAM" id="MobiDB-lite"/>
    </source>
</evidence>
<organism evidence="2 3">
    <name type="scientific">Ephemerocybe angulata</name>
    <dbReference type="NCBI Taxonomy" id="980116"/>
    <lineage>
        <taxon>Eukaryota</taxon>
        <taxon>Fungi</taxon>
        <taxon>Dikarya</taxon>
        <taxon>Basidiomycota</taxon>
        <taxon>Agaricomycotina</taxon>
        <taxon>Agaricomycetes</taxon>
        <taxon>Agaricomycetidae</taxon>
        <taxon>Agaricales</taxon>
        <taxon>Agaricineae</taxon>
        <taxon>Psathyrellaceae</taxon>
        <taxon>Ephemerocybe</taxon>
    </lineage>
</organism>
<feature type="region of interest" description="Disordered" evidence="1">
    <location>
        <begin position="33"/>
        <end position="63"/>
    </location>
</feature>
<accession>A0A8H6LVS8</accession>
<evidence type="ECO:0000313" key="3">
    <source>
        <dbReference type="Proteomes" id="UP000521943"/>
    </source>
</evidence>
<reference evidence="2 3" key="1">
    <citation type="submission" date="2020-07" db="EMBL/GenBank/DDBJ databases">
        <title>Comparative genomics of pyrophilous fungi reveals a link between fire events and developmental genes.</title>
        <authorList>
            <consortium name="DOE Joint Genome Institute"/>
            <person name="Steindorff A.S."/>
            <person name="Carver A."/>
            <person name="Calhoun S."/>
            <person name="Stillman K."/>
            <person name="Liu H."/>
            <person name="Lipzen A."/>
            <person name="Pangilinan J."/>
            <person name="Labutti K."/>
            <person name="Bruns T.D."/>
            <person name="Grigoriev I.V."/>
        </authorList>
    </citation>
    <scope>NUCLEOTIDE SEQUENCE [LARGE SCALE GENOMIC DNA]</scope>
    <source>
        <strain evidence="2 3">CBS 144469</strain>
    </source>
</reference>
<feature type="compositionally biased region" description="Gly residues" evidence="1">
    <location>
        <begin position="379"/>
        <end position="389"/>
    </location>
</feature>
<protein>
    <submittedName>
        <fullName evidence="2">Uncharacterized protein</fullName>
    </submittedName>
</protein>
<comment type="caution">
    <text evidence="2">The sequence shown here is derived from an EMBL/GenBank/DDBJ whole genome shotgun (WGS) entry which is preliminary data.</text>
</comment>
<feature type="compositionally biased region" description="Low complexity" evidence="1">
    <location>
        <begin position="44"/>
        <end position="55"/>
    </location>
</feature>
<evidence type="ECO:0000313" key="2">
    <source>
        <dbReference type="EMBL" id="KAF6745758.1"/>
    </source>
</evidence>